<feature type="chain" id="PRO_5043630551" description="MRH domain-containing protein" evidence="5">
    <location>
        <begin position="26"/>
        <end position="578"/>
    </location>
</feature>
<keyword evidence="8" id="KW-1185">Reference proteome</keyword>
<dbReference type="PANTHER" id="PTHR15414:SF5">
    <property type="entry name" value="PROTEIN OS-9"/>
    <property type="match status" value="1"/>
</dbReference>
<dbReference type="GO" id="GO:0030970">
    <property type="term" value="P:retrograde protein transport, ER to cytosol"/>
    <property type="evidence" value="ECO:0007669"/>
    <property type="project" value="TreeGrafter"/>
</dbReference>
<keyword evidence="2 5" id="KW-0732">Signal</keyword>
<dbReference type="PANTHER" id="PTHR15414">
    <property type="entry name" value="OS-9-RELATED"/>
    <property type="match status" value="1"/>
</dbReference>
<dbReference type="AlphaFoldDB" id="A0AAV6VXG3"/>
<keyword evidence="4" id="KW-1015">Disulfide bond</keyword>
<keyword evidence="3" id="KW-0256">Endoplasmic reticulum</keyword>
<evidence type="ECO:0000313" key="8">
    <source>
        <dbReference type="Proteomes" id="UP000827092"/>
    </source>
</evidence>
<evidence type="ECO:0000256" key="4">
    <source>
        <dbReference type="ARBA" id="ARBA00023157"/>
    </source>
</evidence>
<dbReference type="InterPro" id="IPR045149">
    <property type="entry name" value="OS-9-like"/>
</dbReference>
<organism evidence="7 8">
    <name type="scientific">Oedothorax gibbosus</name>
    <dbReference type="NCBI Taxonomy" id="931172"/>
    <lineage>
        <taxon>Eukaryota</taxon>
        <taxon>Metazoa</taxon>
        <taxon>Ecdysozoa</taxon>
        <taxon>Arthropoda</taxon>
        <taxon>Chelicerata</taxon>
        <taxon>Arachnida</taxon>
        <taxon>Araneae</taxon>
        <taxon>Araneomorphae</taxon>
        <taxon>Entelegynae</taxon>
        <taxon>Araneoidea</taxon>
        <taxon>Linyphiidae</taxon>
        <taxon>Erigoninae</taxon>
        <taxon>Oedothorax</taxon>
    </lineage>
</organism>
<dbReference type="InterPro" id="IPR012913">
    <property type="entry name" value="OS9-like_dom"/>
</dbReference>
<dbReference type="EMBL" id="JAFNEN010000006">
    <property type="protein sequence ID" value="KAG8201319.1"/>
    <property type="molecule type" value="Genomic_DNA"/>
</dbReference>
<accession>A0AAV6VXG3</accession>
<evidence type="ECO:0000256" key="3">
    <source>
        <dbReference type="ARBA" id="ARBA00022824"/>
    </source>
</evidence>
<dbReference type="Gene3D" id="2.70.130.10">
    <property type="entry name" value="Mannose-6-phosphate receptor binding domain"/>
    <property type="match status" value="1"/>
</dbReference>
<comment type="caution">
    <text evidence="7">The sequence shown here is derived from an EMBL/GenBank/DDBJ whole genome shotgun (WGS) entry which is preliminary data.</text>
</comment>
<proteinExistence type="predicted"/>
<evidence type="ECO:0000259" key="6">
    <source>
        <dbReference type="PROSITE" id="PS51914"/>
    </source>
</evidence>
<evidence type="ECO:0000256" key="2">
    <source>
        <dbReference type="ARBA" id="ARBA00022729"/>
    </source>
</evidence>
<evidence type="ECO:0000256" key="5">
    <source>
        <dbReference type="SAM" id="SignalP"/>
    </source>
</evidence>
<dbReference type="InterPro" id="IPR009011">
    <property type="entry name" value="Man6P_isomerase_rcpt-bd_dom_sf"/>
</dbReference>
<dbReference type="Pfam" id="PF07915">
    <property type="entry name" value="PRKCSH"/>
    <property type="match status" value="1"/>
</dbReference>
<gene>
    <name evidence="7" type="ORF">JTE90_016796</name>
</gene>
<dbReference type="Proteomes" id="UP000827092">
    <property type="component" value="Unassembled WGS sequence"/>
</dbReference>
<evidence type="ECO:0000256" key="1">
    <source>
        <dbReference type="ARBA" id="ARBA00004240"/>
    </source>
</evidence>
<dbReference type="PROSITE" id="PS51914">
    <property type="entry name" value="MRH"/>
    <property type="match status" value="1"/>
</dbReference>
<reference evidence="7 8" key="1">
    <citation type="journal article" date="2022" name="Nat. Ecol. Evol.">
        <title>A masculinizing supergene underlies an exaggerated male reproductive morph in a spider.</title>
        <authorList>
            <person name="Hendrickx F."/>
            <person name="De Corte Z."/>
            <person name="Sonet G."/>
            <person name="Van Belleghem S.M."/>
            <person name="Kostlbacher S."/>
            <person name="Vangestel C."/>
        </authorList>
    </citation>
    <scope>NUCLEOTIDE SEQUENCE [LARGE SCALE GENOMIC DNA]</scope>
    <source>
        <strain evidence="7">W744_W776</strain>
    </source>
</reference>
<dbReference type="GO" id="GO:0005788">
    <property type="term" value="C:endoplasmic reticulum lumen"/>
    <property type="evidence" value="ECO:0007669"/>
    <property type="project" value="TreeGrafter"/>
</dbReference>
<feature type="domain" description="MRH" evidence="6">
    <location>
        <begin position="85"/>
        <end position="220"/>
    </location>
</feature>
<evidence type="ECO:0000313" key="7">
    <source>
        <dbReference type="EMBL" id="KAG8201319.1"/>
    </source>
</evidence>
<dbReference type="GO" id="GO:0030968">
    <property type="term" value="P:endoplasmic reticulum unfolded protein response"/>
    <property type="evidence" value="ECO:0007669"/>
    <property type="project" value="InterPro"/>
</dbReference>
<comment type="subcellular location">
    <subcellularLocation>
        <location evidence="1">Endoplasmic reticulum</location>
    </subcellularLocation>
</comment>
<feature type="signal peptide" evidence="5">
    <location>
        <begin position="1"/>
        <end position="25"/>
    </location>
</feature>
<name>A0AAV6VXG3_9ARAC</name>
<dbReference type="InterPro" id="IPR044865">
    <property type="entry name" value="MRH_dom"/>
</dbReference>
<dbReference type="SUPFAM" id="SSF50911">
    <property type="entry name" value="Mannose 6-phosphate receptor domain"/>
    <property type="match status" value="1"/>
</dbReference>
<protein>
    <recommendedName>
        <fullName evidence="6">MRH domain-containing protein</fullName>
    </recommendedName>
</protein>
<sequence length="578" mass="66534">MLKIRNNLVNFAFLIFICANALVSPITIEELKPLNYVVDILKVPIKKGEEQPHAIRMKSKFGQDYSCLLPKDDDEEDVKKDNIEGDFSIDIKELLKPIQSGFCMIKIQDWWTYEFCPGYYIKQYHIEDGHILGQVITLGLYESEFDWLNETNKDKFRHITQPFHSQWYVNGTKCDLTGQPRNAEVRIFCKPDAGDRIHRVDEEETCSYIITIHMSRVCSFPQLKPVPEKKTKSIPCHPILNDEQYNNYLKKKKNLFCDIGAFFGWCFILCLKGGTSVSKQFPGATAQAILQFLMEKYNTAMDNLNTQFSSEELEDVKRIILNYFTLILKKAEENPNPYISSEAKEAALDDLVSTFNTILKTLEQVAGNIVNRDEGLIQEKLILSEPITEHGIKSTEELGESAPTFSELVPEEEFKDINMQNDDNVEVDVLSPDSMNGEEETPKSVVNEIKQISFLDDNELRVRIRRLERTSVDGNGKLHEIDSTQRKKLEQDVKEKLEKAGLHTGDHRIEVKIITSSNFESGEGNHFSTLTDEETSQFQNTIIAFLTGQQEAFQEMVRHKKLEENYEYNWDGDDETDE</sequence>